<dbReference type="Proteomes" id="UP001595617">
    <property type="component" value="Unassembled WGS sequence"/>
</dbReference>
<name>A0ABV8A0B9_9GAMM</name>
<dbReference type="GO" id="GO:0004519">
    <property type="term" value="F:endonuclease activity"/>
    <property type="evidence" value="ECO:0007669"/>
    <property type="project" value="UniProtKB-KW"/>
</dbReference>
<proteinExistence type="predicted"/>
<dbReference type="SUPFAM" id="SSF56219">
    <property type="entry name" value="DNase I-like"/>
    <property type="match status" value="1"/>
</dbReference>
<comment type="caution">
    <text evidence="3">The sequence shown here is derived from an EMBL/GenBank/DDBJ whole genome shotgun (WGS) entry which is preliminary data.</text>
</comment>
<dbReference type="RefSeq" id="WP_380697408.1">
    <property type="nucleotide sequence ID" value="NZ_JBHRYR010000004.1"/>
</dbReference>
<dbReference type="InterPro" id="IPR036691">
    <property type="entry name" value="Endo/exonu/phosph_ase_sf"/>
</dbReference>
<keyword evidence="4" id="KW-1185">Reference proteome</keyword>
<evidence type="ECO:0000313" key="3">
    <source>
        <dbReference type="EMBL" id="MFC3853825.1"/>
    </source>
</evidence>
<dbReference type="PANTHER" id="PTHR42834:SF1">
    <property type="entry name" value="ENDONUCLEASE_EXONUCLEASE_PHOSPHATASE FAMILY PROTEIN (AFU_ORTHOLOGUE AFUA_3G09210)"/>
    <property type="match status" value="1"/>
</dbReference>
<dbReference type="InterPro" id="IPR005135">
    <property type="entry name" value="Endo/exonuclease/phosphatase"/>
</dbReference>
<reference evidence="4" key="1">
    <citation type="journal article" date="2019" name="Int. J. Syst. Evol. Microbiol.">
        <title>The Global Catalogue of Microorganisms (GCM) 10K type strain sequencing project: providing services to taxonomists for standard genome sequencing and annotation.</title>
        <authorList>
            <consortium name="The Broad Institute Genomics Platform"/>
            <consortium name="The Broad Institute Genome Sequencing Center for Infectious Disease"/>
            <person name="Wu L."/>
            <person name="Ma J."/>
        </authorList>
    </citation>
    <scope>NUCLEOTIDE SEQUENCE [LARGE SCALE GENOMIC DNA]</scope>
    <source>
        <strain evidence="4">IBRC 10765</strain>
    </source>
</reference>
<feature type="chain" id="PRO_5045377057" evidence="1">
    <location>
        <begin position="45"/>
        <end position="536"/>
    </location>
</feature>
<evidence type="ECO:0000259" key="2">
    <source>
        <dbReference type="Pfam" id="PF03372"/>
    </source>
</evidence>
<keyword evidence="3" id="KW-0378">Hydrolase</keyword>
<protein>
    <submittedName>
        <fullName evidence="3">Endonuclease/exonuclease/phosphatase family protein</fullName>
    </submittedName>
</protein>
<keyword evidence="1" id="KW-0732">Signal</keyword>
<accession>A0ABV8A0B9</accession>
<keyword evidence="3" id="KW-0540">Nuclease</keyword>
<sequence length="536" mass="59307">MGDSAEPSKKCGDHIVNPHHHQVSRRRTCLLVLCVWVLCSAAHAACPPAMAPHLVQGATDSSPLQGQRVQVRGVVTYSDQIDTPQRNSLRGFFIQGPPSYQPQSSDGLFIYAPNHPVNVGDDVVVDGDVLEFHGLTEVTRVRRVQRCGQAAPPAPVTIEAPAERYEGMRVQLPATRITENYRLFGFGELVVAQGDQSWILEDGSNDRRLTYVPFGMAQDPSLLANGRPLAPLTGVLSWRWDQWVVLPDTALTPTYTGGWRIPRQPVDRTRLVVWNLKNLFNGDQQGFRASRGASNAEEWMVQRTAIARHLAELNADIVALQEVEHDYGTEHAVLPELVAAIAQAGGRTYDIIALPRRSGDDQITQAFLYDPEQVRPNGQPLLIDKHPRPSLAQRFVDRQAQVIGIVNVHLKSRAGCANQCAEPRTQGVKALAAWLAQQPSAPWLLAGDFNTLPDEALWQPLLQQGAQPVRLSAPTYWYRGQAQQLDHVWVSGMPAALQAQVIQGHAELPPMPFNHPLFPVTQPWGVSDHNPIVMDW</sequence>
<feature type="signal peptide" evidence="1">
    <location>
        <begin position="1"/>
        <end position="44"/>
    </location>
</feature>
<organism evidence="3 4">
    <name type="scientific">Saccharospirillum mangrovi</name>
    <dbReference type="NCBI Taxonomy" id="2161747"/>
    <lineage>
        <taxon>Bacteria</taxon>
        <taxon>Pseudomonadati</taxon>
        <taxon>Pseudomonadota</taxon>
        <taxon>Gammaproteobacteria</taxon>
        <taxon>Oceanospirillales</taxon>
        <taxon>Saccharospirillaceae</taxon>
        <taxon>Saccharospirillum</taxon>
    </lineage>
</organism>
<keyword evidence="3" id="KW-0255">Endonuclease</keyword>
<dbReference type="Gene3D" id="3.60.10.10">
    <property type="entry name" value="Endonuclease/exonuclease/phosphatase"/>
    <property type="match status" value="1"/>
</dbReference>
<evidence type="ECO:0000313" key="4">
    <source>
        <dbReference type="Proteomes" id="UP001595617"/>
    </source>
</evidence>
<dbReference type="Pfam" id="PF03372">
    <property type="entry name" value="Exo_endo_phos"/>
    <property type="match status" value="1"/>
</dbReference>
<evidence type="ECO:0000256" key="1">
    <source>
        <dbReference type="SAM" id="SignalP"/>
    </source>
</evidence>
<feature type="domain" description="Endonuclease/exonuclease/phosphatase" evidence="2">
    <location>
        <begin position="274"/>
        <end position="529"/>
    </location>
</feature>
<dbReference type="EMBL" id="JBHRYR010000004">
    <property type="protein sequence ID" value="MFC3853825.1"/>
    <property type="molecule type" value="Genomic_DNA"/>
</dbReference>
<dbReference type="PANTHER" id="PTHR42834">
    <property type="entry name" value="ENDONUCLEASE/EXONUCLEASE/PHOSPHATASE FAMILY PROTEIN (AFU_ORTHOLOGUE AFUA_3G09210)"/>
    <property type="match status" value="1"/>
</dbReference>
<gene>
    <name evidence="3" type="ORF">ACFOOG_13355</name>
</gene>